<keyword evidence="3" id="KW-1185">Reference proteome</keyword>
<gene>
    <name evidence="2" type="ORF">NDU88_002609</name>
</gene>
<dbReference type="EMBL" id="JANPWB010000014">
    <property type="protein sequence ID" value="KAJ1097491.1"/>
    <property type="molecule type" value="Genomic_DNA"/>
</dbReference>
<proteinExistence type="predicted"/>
<accession>A0AAV7M132</accession>
<reference evidence="2" key="1">
    <citation type="journal article" date="2022" name="bioRxiv">
        <title>Sequencing and chromosome-scale assembly of the giantPleurodeles waltlgenome.</title>
        <authorList>
            <person name="Brown T."/>
            <person name="Elewa A."/>
            <person name="Iarovenko S."/>
            <person name="Subramanian E."/>
            <person name="Araus A.J."/>
            <person name="Petzold A."/>
            <person name="Susuki M."/>
            <person name="Suzuki K.-i.T."/>
            <person name="Hayashi T."/>
            <person name="Toyoda A."/>
            <person name="Oliveira C."/>
            <person name="Osipova E."/>
            <person name="Leigh N.D."/>
            <person name="Simon A."/>
            <person name="Yun M.H."/>
        </authorList>
    </citation>
    <scope>NUCLEOTIDE SEQUENCE</scope>
    <source>
        <strain evidence="2">20211129_DDA</strain>
        <tissue evidence="2">Liver</tissue>
    </source>
</reference>
<feature type="region of interest" description="Disordered" evidence="1">
    <location>
        <begin position="118"/>
        <end position="141"/>
    </location>
</feature>
<sequence>MSAEAKVQEALALLKQASRMDLIREEALAPRRPSRRASAGVAAAVAACSPPRAASGVQVGGVSRGAAGLVWIGAVWAGNGRAGRRDREFRGLPSGRGALRLRMGAEEQRTALGKVRWGRRAARGPRRTKQVVRARRPAPLR</sequence>
<evidence type="ECO:0000313" key="2">
    <source>
        <dbReference type="EMBL" id="KAJ1097491.1"/>
    </source>
</evidence>
<dbReference type="Proteomes" id="UP001066276">
    <property type="component" value="Chromosome 10"/>
</dbReference>
<comment type="caution">
    <text evidence="2">The sequence shown here is derived from an EMBL/GenBank/DDBJ whole genome shotgun (WGS) entry which is preliminary data.</text>
</comment>
<evidence type="ECO:0000256" key="1">
    <source>
        <dbReference type="SAM" id="MobiDB-lite"/>
    </source>
</evidence>
<name>A0AAV7M132_PLEWA</name>
<dbReference type="AlphaFoldDB" id="A0AAV7M132"/>
<organism evidence="2 3">
    <name type="scientific">Pleurodeles waltl</name>
    <name type="common">Iberian ribbed newt</name>
    <dbReference type="NCBI Taxonomy" id="8319"/>
    <lineage>
        <taxon>Eukaryota</taxon>
        <taxon>Metazoa</taxon>
        <taxon>Chordata</taxon>
        <taxon>Craniata</taxon>
        <taxon>Vertebrata</taxon>
        <taxon>Euteleostomi</taxon>
        <taxon>Amphibia</taxon>
        <taxon>Batrachia</taxon>
        <taxon>Caudata</taxon>
        <taxon>Salamandroidea</taxon>
        <taxon>Salamandridae</taxon>
        <taxon>Pleurodelinae</taxon>
        <taxon>Pleurodeles</taxon>
    </lineage>
</organism>
<protein>
    <submittedName>
        <fullName evidence="2">Uncharacterized protein</fullName>
    </submittedName>
</protein>
<evidence type="ECO:0000313" key="3">
    <source>
        <dbReference type="Proteomes" id="UP001066276"/>
    </source>
</evidence>